<feature type="transmembrane region" description="Helical" evidence="7">
    <location>
        <begin position="66"/>
        <end position="87"/>
    </location>
</feature>
<feature type="transmembrane region" description="Helical" evidence="7">
    <location>
        <begin position="286"/>
        <end position="311"/>
    </location>
</feature>
<feature type="transmembrane region" description="Helical" evidence="7">
    <location>
        <begin position="118"/>
        <end position="135"/>
    </location>
</feature>
<proteinExistence type="inferred from homology"/>
<sequence length="380" mass="42734">MTKLTWLRKNLFSSWYNSLLTVICLLLLFWTVWGLLNWAITQAQWAVIWVNLRLFLVGRFPQALYWRVWIVLAIASTFSAITVGVFFSKQQLTKRQAAYALIAGFLCLIFPWDLTSRLWLLLIAVLLVTGFWLGGKFHQLIAPWLSLIWLLSFPVILWLIGGGFGLQPVSTNLWNGLLLTLLMAVVSIILSFPIGVLLALGRTSYLPVVRWFCICYIEIVRGLPLIGILFLAQVMLPLFLPTDLRLDRLLRGVAGLVLFSAAYMAENVRGGLQAIPIGQIEAAKALGLNTPLVVILIILPQALRAVIPAIVGQFIGLFKDTSLLSLVGLVELTGISRSILAQPQFLGRYAEVYLFIGLIYWIFCYLMSLASRRLERQLNN</sequence>
<feature type="transmembrane region" description="Helical" evidence="7">
    <location>
        <begin position="147"/>
        <end position="166"/>
    </location>
</feature>
<evidence type="ECO:0000256" key="5">
    <source>
        <dbReference type="ARBA" id="ARBA00022989"/>
    </source>
</evidence>
<keyword evidence="10" id="KW-1185">Reference proteome</keyword>
<evidence type="ECO:0000259" key="8">
    <source>
        <dbReference type="PROSITE" id="PS50928"/>
    </source>
</evidence>
<feature type="transmembrane region" description="Helical" evidence="7">
    <location>
        <begin position="96"/>
        <end position="112"/>
    </location>
</feature>
<dbReference type="PANTHER" id="PTHR30614:SF41">
    <property type="entry name" value="INNER MEMBRANE AMINO-ACID ABC TRANSPORTER PERMEASE PROTEIN YHDY"/>
    <property type="match status" value="1"/>
</dbReference>
<dbReference type="EMBL" id="JAQMUH010000194">
    <property type="protein sequence ID" value="MDB9541484.1"/>
    <property type="molecule type" value="Genomic_DNA"/>
</dbReference>
<evidence type="ECO:0000313" key="10">
    <source>
        <dbReference type="Proteomes" id="UP001212499"/>
    </source>
</evidence>
<keyword evidence="4 7" id="KW-0812">Transmembrane</keyword>
<keyword evidence="5 7" id="KW-1133">Transmembrane helix</keyword>
<feature type="transmembrane region" description="Helical" evidence="7">
    <location>
        <begin position="15"/>
        <end position="36"/>
    </location>
</feature>
<protein>
    <submittedName>
        <fullName evidence="9">Amino acid ABC transporter permease</fullName>
    </submittedName>
</protein>
<comment type="caution">
    <text evidence="9">The sequence shown here is derived from an EMBL/GenBank/DDBJ whole genome shotgun (WGS) entry which is preliminary data.</text>
</comment>
<evidence type="ECO:0000256" key="3">
    <source>
        <dbReference type="ARBA" id="ARBA00022475"/>
    </source>
</evidence>
<dbReference type="Gene3D" id="1.10.3720.10">
    <property type="entry name" value="MetI-like"/>
    <property type="match status" value="1"/>
</dbReference>
<name>A0ABT5AVY6_9CYAN</name>
<evidence type="ECO:0000256" key="4">
    <source>
        <dbReference type="ARBA" id="ARBA00022692"/>
    </source>
</evidence>
<dbReference type="CDD" id="cd06261">
    <property type="entry name" value="TM_PBP2"/>
    <property type="match status" value="1"/>
</dbReference>
<dbReference type="PANTHER" id="PTHR30614">
    <property type="entry name" value="MEMBRANE COMPONENT OF AMINO ACID ABC TRANSPORTER"/>
    <property type="match status" value="1"/>
</dbReference>
<comment type="similarity">
    <text evidence="7">Belongs to the binding-protein-dependent transport system permease family.</text>
</comment>
<accession>A0ABT5AVY6</accession>
<dbReference type="InterPro" id="IPR010065">
    <property type="entry name" value="AA_ABC_transptr_permease_3TM"/>
</dbReference>
<dbReference type="Pfam" id="PF00528">
    <property type="entry name" value="BPD_transp_1"/>
    <property type="match status" value="1"/>
</dbReference>
<gene>
    <name evidence="9" type="ORF">PN457_17775</name>
</gene>
<evidence type="ECO:0000256" key="2">
    <source>
        <dbReference type="ARBA" id="ARBA00022448"/>
    </source>
</evidence>
<keyword evidence="3" id="KW-1003">Cell membrane</keyword>
<feature type="transmembrane region" description="Helical" evidence="7">
    <location>
        <begin position="248"/>
        <end position="265"/>
    </location>
</feature>
<comment type="subcellular location">
    <subcellularLocation>
        <location evidence="1 7">Cell membrane</location>
        <topology evidence="1 7">Multi-pass membrane protein</topology>
    </subcellularLocation>
</comment>
<dbReference type="InterPro" id="IPR035906">
    <property type="entry name" value="MetI-like_sf"/>
</dbReference>
<evidence type="ECO:0000313" key="9">
    <source>
        <dbReference type="EMBL" id="MDB9541484.1"/>
    </source>
</evidence>
<dbReference type="InterPro" id="IPR000515">
    <property type="entry name" value="MetI-like"/>
</dbReference>
<reference evidence="9 10" key="1">
    <citation type="submission" date="2023-01" db="EMBL/GenBank/DDBJ databases">
        <title>Genomes from the Australian National Cyanobacteria Reference Collection.</title>
        <authorList>
            <person name="Willis A."/>
            <person name="Lee E.M.F."/>
        </authorList>
    </citation>
    <scope>NUCLEOTIDE SEQUENCE [LARGE SCALE GENOMIC DNA]</scope>
    <source>
        <strain evidence="9 10">CS-1033</strain>
    </source>
</reference>
<dbReference type="PROSITE" id="PS50928">
    <property type="entry name" value="ABC_TM1"/>
    <property type="match status" value="1"/>
</dbReference>
<evidence type="ECO:0000256" key="6">
    <source>
        <dbReference type="ARBA" id="ARBA00023136"/>
    </source>
</evidence>
<dbReference type="NCBIfam" id="TIGR01726">
    <property type="entry name" value="HEQRo_perm_3TM"/>
    <property type="match status" value="1"/>
</dbReference>
<keyword evidence="6 7" id="KW-0472">Membrane</keyword>
<dbReference type="Proteomes" id="UP001212499">
    <property type="component" value="Unassembled WGS sequence"/>
</dbReference>
<evidence type="ECO:0000256" key="1">
    <source>
        <dbReference type="ARBA" id="ARBA00004651"/>
    </source>
</evidence>
<feature type="domain" description="ABC transmembrane type-1" evidence="8">
    <location>
        <begin position="177"/>
        <end position="371"/>
    </location>
</feature>
<keyword evidence="2 7" id="KW-0813">Transport</keyword>
<evidence type="ECO:0000256" key="7">
    <source>
        <dbReference type="RuleBase" id="RU363032"/>
    </source>
</evidence>
<feature type="transmembrane region" description="Helical" evidence="7">
    <location>
        <begin position="212"/>
        <end position="236"/>
    </location>
</feature>
<dbReference type="InterPro" id="IPR043429">
    <property type="entry name" value="ArtM/GltK/GlnP/TcyL/YhdX-like"/>
</dbReference>
<feature type="transmembrane region" description="Helical" evidence="7">
    <location>
        <begin position="178"/>
        <end position="200"/>
    </location>
</feature>
<dbReference type="SUPFAM" id="SSF161098">
    <property type="entry name" value="MetI-like"/>
    <property type="match status" value="1"/>
</dbReference>
<dbReference type="RefSeq" id="WP_271734942.1">
    <property type="nucleotide sequence ID" value="NZ_JANQDP010000005.1"/>
</dbReference>
<feature type="transmembrane region" description="Helical" evidence="7">
    <location>
        <begin position="352"/>
        <end position="370"/>
    </location>
</feature>
<organism evidence="9 10">
    <name type="scientific">Anabaenopsis arnoldii</name>
    <dbReference type="NCBI Taxonomy" id="2152938"/>
    <lineage>
        <taxon>Bacteria</taxon>
        <taxon>Bacillati</taxon>
        <taxon>Cyanobacteriota</taxon>
        <taxon>Cyanophyceae</taxon>
        <taxon>Nostocales</taxon>
        <taxon>Nodulariaceae</taxon>
        <taxon>Anabaenopsis</taxon>
    </lineage>
</organism>